<protein>
    <submittedName>
        <fullName evidence="1">Methyltransferase domain-containing protein</fullName>
    </submittedName>
</protein>
<dbReference type="Gene3D" id="3.40.50.150">
    <property type="entry name" value="Vaccinia Virus protein VP39"/>
    <property type="match status" value="1"/>
</dbReference>
<dbReference type="AlphaFoldDB" id="A0A421BPW7"/>
<keyword evidence="1" id="KW-0489">Methyltransferase</keyword>
<sequence>MSALTPRVAHSFARGAGSYHDAAVAQREIAARLFAALRAAAGPKRFARVLEAGCGSGHLSRHLSTLAPDRLWLNDLSATPPALPRAVALPGDIAQIALPAKLDLVASSSMIQWLEDPCAVVARLAGAVAPGGFLALSGFGPDHFPELRALGSGAGAPSCLSGAGLAALLPAGWQVAGAGDWSVTLKFDSALAVLQHLRATGVNARAGQIRSRGALLRFLHAYEDRFATTEGVPLTYAASWLVARRASQLIRDR</sequence>
<dbReference type="GO" id="GO:0008168">
    <property type="term" value="F:methyltransferase activity"/>
    <property type="evidence" value="ECO:0007669"/>
    <property type="project" value="UniProtKB-KW"/>
</dbReference>
<dbReference type="RefSeq" id="WP_121533025.1">
    <property type="nucleotide sequence ID" value="NZ_RCHI01000007.1"/>
</dbReference>
<accession>A0A421BPW7</accession>
<dbReference type="Pfam" id="PF13489">
    <property type="entry name" value="Methyltransf_23"/>
    <property type="match status" value="1"/>
</dbReference>
<keyword evidence="1" id="KW-0808">Transferase</keyword>
<evidence type="ECO:0000313" key="2">
    <source>
        <dbReference type="Proteomes" id="UP000279673"/>
    </source>
</evidence>
<name>A0A421BPW7_9RHOB</name>
<proteinExistence type="predicted"/>
<dbReference type="GO" id="GO:0032259">
    <property type="term" value="P:methylation"/>
    <property type="evidence" value="ECO:0007669"/>
    <property type="project" value="UniProtKB-KW"/>
</dbReference>
<evidence type="ECO:0000313" key="1">
    <source>
        <dbReference type="EMBL" id="RLL64966.1"/>
    </source>
</evidence>
<gene>
    <name evidence="1" type="ORF">DYS74_09025</name>
</gene>
<organism evidence="1 2">
    <name type="scientific">Paenirhodobacter hankyongi</name>
    <dbReference type="NCBI Taxonomy" id="2294033"/>
    <lineage>
        <taxon>Bacteria</taxon>
        <taxon>Pseudomonadati</taxon>
        <taxon>Pseudomonadota</taxon>
        <taxon>Alphaproteobacteria</taxon>
        <taxon>Rhodobacterales</taxon>
        <taxon>Rhodobacter group</taxon>
        <taxon>Paenirhodobacter</taxon>
    </lineage>
</organism>
<dbReference type="CDD" id="cd02440">
    <property type="entry name" value="AdoMet_MTases"/>
    <property type="match status" value="1"/>
</dbReference>
<dbReference type="Proteomes" id="UP000279673">
    <property type="component" value="Unassembled WGS sequence"/>
</dbReference>
<dbReference type="SUPFAM" id="SSF53335">
    <property type="entry name" value="S-adenosyl-L-methionine-dependent methyltransferases"/>
    <property type="match status" value="1"/>
</dbReference>
<dbReference type="InterPro" id="IPR029063">
    <property type="entry name" value="SAM-dependent_MTases_sf"/>
</dbReference>
<dbReference type="EMBL" id="RCHI01000007">
    <property type="protein sequence ID" value="RLL64966.1"/>
    <property type="molecule type" value="Genomic_DNA"/>
</dbReference>
<comment type="caution">
    <text evidence="1">The sequence shown here is derived from an EMBL/GenBank/DDBJ whole genome shotgun (WGS) entry which is preliminary data.</text>
</comment>
<reference evidence="1 2" key="1">
    <citation type="submission" date="2018-10" db="EMBL/GenBank/DDBJ databases">
        <title>Rhodobacter sp . BO-81.</title>
        <authorList>
            <person name="Im W.T."/>
        </authorList>
    </citation>
    <scope>NUCLEOTIDE SEQUENCE [LARGE SCALE GENOMIC DNA]</scope>
    <source>
        <strain evidence="1 2">BO-81</strain>
    </source>
</reference>
<keyword evidence="2" id="KW-1185">Reference proteome</keyword>